<reference evidence="17" key="2">
    <citation type="submission" date="2020-04" db="EMBL/GenBank/DDBJ databases">
        <authorList>
            <consortium name="NCBI Genome Project"/>
        </authorList>
    </citation>
    <scope>NUCLEOTIDE SEQUENCE</scope>
    <source>
        <strain evidence="17">CBS 342.82</strain>
    </source>
</reference>
<evidence type="ECO:0000313" key="17">
    <source>
        <dbReference type="RefSeq" id="XP_033464177.1"/>
    </source>
</evidence>
<keyword evidence="6 11" id="KW-0479">Metal-binding</keyword>
<dbReference type="OrthoDB" id="3970464at2759"/>
<dbReference type="FunFam" id="3.40.50.970:FF:000019">
    <property type="entry name" value="Pyruvate decarboxylase isozyme"/>
    <property type="match status" value="1"/>
</dbReference>
<dbReference type="CDD" id="cd07038">
    <property type="entry name" value="TPP_PYR_PDC_IPDC_like"/>
    <property type="match status" value="1"/>
</dbReference>
<dbReference type="InterPro" id="IPR047214">
    <property type="entry name" value="TPP_PDC_IPDC"/>
</dbReference>
<evidence type="ECO:0000256" key="3">
    <source>
        <dbReference type="ARBA" id="ARBA00007812"/>
    </source>
</evidence>
<dbReference type="InterPro" id="IPR029061">
    <property type="entry name" value="THDP-binding"/>
</dbReference>
<evidence type="ECO:0000256" key="6">
    <source>
        <dbReference type="ARBA" id="ARBA00022723"/>
    </source>
</evidence>
<sequence length="602" mass="66123">MAAAKVATLPHTIPLARYLWERIKQVGISSIFGVPGDFNLTLLDHIYHVDGLDWIGNTNELNAAYAADGYARVKNGAACVVTTHGVGELSALNAIAGAMTEQVKVIHVVGQTSREMQAQRMMIHHSIGTAPDHQVFNDASRKFRVAAAELHKASDHAGEIDRVLRECFVKSGPVYIFFPTDLVDHPVPSRLLDTPVNLTPPCDSARLDLATAAILDALYASKRPSLFADCLVRRHDAVSECRQLAEAMEIPSLTSNMGKGIIDETLSYYIGVCNGDASTPGVKSAMELSDLRLIMGSLPCDTNTGGFSRPADPVVDIYVNPNEVVISGRAPIIVPIKKLLQSLIRGLDSSRLRRPERIELPQDFVDDEAESTRITHAWLWDHLSQAFLEPNDVLFGESGTAQYGIPGATFPSNIHWISQNYYSSIGFATPAAFGADLALREMATAHDRPRGRTILVSGDGSLMLTVQEIGNMIKHKTAPVIFIINNSGYTIERIIHGAHQSYNDVVPFNYEHMLGFFNMSPVDAAKNFHRVSTRAEMESVLRVECIRSPQAVQVVEVIMDKVDVPWRLSAQVAMRKDEADLRAMTEAGFKVHQASKGKSIWH</sequence>
<dbReference type="Pfam" id="PF02776">
    <property type="entry name" value="TPP_enzyme_N"/>
    <property type="match status" value="1"/>
</dbReference>
<dbReference type="GeneID" id="54358477"/>
<dbReference type="GO" id="GO:0000949">
    <property type="term" value="P:aromatic amino acid family catabolic process to alcohol via Ehrlich pathway"/>
    <property type="evidence" value="ECO:0007669"/>
    <property type="project" value="TreeGrafter"/>
</dbReference>
<comment type="similarity">
    <text evidence="3 12">Belongs to the TPP enzyme family.</text>
</comment>
<reference evidence="17" key="1">
    <citation type="submission" date="2020-01" db="EMBL/GenBank/DDBJ databases">
        <authorList>
            <consortium name="DOE Joint Genome Institute"/>
            <person name="Haridas S."/>
            <person name="Albert R."/>
            <person name="Binder M."/>
            <person name="Bloem J."/>
            <person name="Labutti K."/>
            <person name="Salamov A."/>
            <person name="Andreopoulos B."/>
            <person name="Baker S.E."/>
            <person name="Barry K."/>
            <person name="Bills G."/>
            <person name="Bluhm B.H."/>
            <person name="Cannon C."/>
            <person name="Castanera R."/>
            <person name="Culley D.E."/>
            <person name="Daum C."/>
            <person name="Ezra D."/>
            <person name="Gonzalez J.B."/>
            <person name="Henrissat B."/>
            <person name="Kuo A."/>
            <person name="Liang C."/>
            <person name="Lipzen A."/>
            <person name="Lutzoni F."/>
            <person name="Magnuson J."/>
            <person name="Mondo S."/>
            <person name="Nolan M."/>
            <person name="Ohm R."/>
            <person name="Pangilinan J."/>
            <person name="Park H.-J."/>
            <person name="Ramirez L."/>
            <person name="Alfaro M."/>
            <person name="Sun H."/>
            <person name="Tritt A."/>
            <person name="Yoshinaga Y."/>
            <person name="Zwiers L.-H."/>
            <person name="Turgeon B.G."/>
            <person name="Goodwin S.B."/>
            <person name="Spatafora J.W."/>
            <person name="Crous P.W."/>
            <person name="Grigoriev I.V."/>
        </authorList>
    </citation>
    <scope>NUCLEOTIDE SEQUENCE</scope>
    <source>
        <strain evidence="17">CBS 342.82</strain>
    </source>
</reference>
<dbReference type="InterPro" id="IPR012001">
    <property type="entry name" value="Thiamin_PyroP_enz_TPP-bd_dom"/>
</dbReference>
<evidence type="ECO:0000259" key="13">
    <source>
        <dbReference type="Pfam" id="PF00205"/>
    </source>
</evidence>
<evidence type="ECO:0000259" key="15">
    <source>
        <dbReference type="Pfam" id="PF02776"/>
    </source>
</evidence>
<feature type="domain" description="Thiamine pyrophosphate enzyme central" evidence="13">
    <location>
        <begin position="212"/>
        <end position="343"/>
    </location>
</feature>
<keyword evidence="9 12" id="KW-0786">Thiamine pyrophosphate</keyword>
<dbReference type="InterPro" id="IPR047213">
    <property type="entry name" value="TPP_PYR_PDC_IPDC-like"/>
</dbReference>
<evidence type="ECO:0000256" key="7">
    <source>
        <dbReference type="ARBA" id="ARBA00022793"/>
    </source>
</evidence>
<accession>A0A6J3MGQ6</accession>
<comment type="cofactor">
    <cofactor evidence="2">
        <name>thiamine diphosphate</name>
        <dbReference type="ChEBI" id="CHEBI:58937"/>
    </cofactor>
</comment>
<dbReference type="GO" id="GO:0005634">
    <property type="term" value="C:nucleus"/>
    <property type="evidence" value="ECO:0007669"/>
    <property type="project" value="TreeGrafter"/>
</dbReference>
<reference evidence="17" key="3">
    <citation type="submission" date="2025-08" db="UniProtKB">
        <authorList>
            <consortium name="RefSeq"/>
        </authorList>
    </citation>
    <scope>IDENTIFICATION</scope>
    <source>
        <strain evidence="17">CBS 342.82</strain>
    </source>
</reference>
<evidence type="ECO:0000256" key="1">
    <source>
        <dbReference type="ARBA" id="ARBA00001041"/>
    </source>
</evidence>
<evidence type="ECO:0000256" key="9">
    <source>
        <dbReference type="ARBA" id="ARBA00023052"/>
    </source>
</evidence>
<dbReference type="InterPro" id="IPR000399">
    <property type="entry name" value="TPP-bd_CS"/>
</dbReference>
<dbReference type="Gene3D" id="3.40.50.970">
    <property type="match status" value="2"/>
</dbReference>
<feature type="domain" description="Thiamine pyrophosphate enzyme TPP-binding" evidence="14">
    <location>
        <begin position="413"/>
        <end position="542"/>
    </location>
</feature>
<dbReference type="Pfam" id="PF02775">
    <property type="entry name" value="TPP_enzyme_C"/>
    <property type="match status" value="1"/>
</dbReference>
<organism evidence="17">
    <name type="scientific">Dissoconium aciculare CBS 342.82</name>
    <dbReference type="NCBI Taxonomy" id="1314786"/>
    <lineage>
        <taxon>Eukaryota</taxon>
        <taxon>Fungi</taxon>
        <taxon>Dikarya</taxon>
        <taxon>Ascomycota</taxon>
        <taxon>Pezizomycotina</taxon>
        <taxon>Dothideomycetes</taxon>
        <taxon>Dothideomycetidae</taxon>
        <taxon>Mycosphaerellales</taxon>
        <taxon>Dissoconiaceae</taxon>
        <taxon>Dissoconium</taxon>
    </lineage>
</organism>
<evidence type="ECO:0000256" key="12">
    <source>
        <dbReference type="RuleBase" id="RU362132"/>
    </source>
</evidence>
<feature type="binding site" evidence="11">
    <location>
        <position position="488"/>
    </location>
    <ligand>
        <name>Mg(2+)</name>
        <dbReference type="ChEBI" id="CHEBI:18420"/>
    </ligand>
</feature>
<comment type="catalytic activity">
    <reaction evidence="1">
        <text>a 2-oxocarboxylate + H(+) = an aldehyde + CO2</text>
        <dbReference type="Rhea" id="RHEA:11628"/>
        <dbReference type="ChEBI" id="CHEBI:15378"/>
        <dbReference type="ChEBI" id="CHEBI:16526"/>
        <dbReference type="ChEBI" id="CHEBI:17478"/>
        <dbReference type="ChEBI" id="CHEBI:35179"/>
        <dbReference type="EC" id="4.1.1.1"/>
    </reaction>
</comment>
<dbReference type="Gene3D" id="3.40.50.1220">
    <property type="entry name" value="TPP-binding domain"/>
    <property type="match status" value="1"/>
</dbReference>
<proteinExistence type="inferred from homology"/>
<evidence type="ECO:0000259" key="14">
    <source>
        <dbReference type="Pfam" id="PF02775"/>
    </source>
</evidence>
<feature type="domain" description="Thiamine pyrophosphate enzyme N-terminal TPP-binding" evidence="15">
    <location>
        <begin position="15"/>
        <end position="121"/>
    </location>
</feature>
<evidence type="ECO:0000313" key="16">
    <source>
        <dbReference type="Proteomes" id="UP000504637"/>
    </source>
</evidence>
<dbReference type="InterPro" id="IPR029035">
    <property type="entry name" value="DHS-like_NAD/FAD-binding_dom"/>
</dbReference>
<dbReference type="PANTHER" id="PTHR43452:SF30">
    <property type="entry name" value="PYRUVATE DECARBOXYLASE ISOZYME 1-RELATED"/>
    <property type="match status" value="1"/>
</dbReference>
<keyword evidence="8 11" id="KW-0460">Magnesium</keyword>
<dbReference type="AlphaFoldDB" id="A0A6J3MGQ6"/>
<dbReference type="CDD" id="cd02005">
    <property type="entry name" value="TPP_PDC_IPDC"/>
    <property type="match status" value="1"/>
</dbReference>
<keyword evidence="10" id="KW-0456">Lyase</keyword>
<dbReference type="InterPro" id="IPR012110">
    <property type="entry name" value="PDC/IPDC-like"/>
</dbReference>
<dbReference type="FunFam" id="3.40.50.970:FF:000024">
    <property type="entry name" value="Pyruvate decarboxylase isozyme"/>
    <property type="match status" value="1"/>
</dbReference>
<evidence type="ECO:0000256" key="8">
    <source>
        <dbReference type="ARBA" id="ARBA00022842"/>
    </source>
</evidence>
<feature type="binding site" evidence="11">
    <location>
        <position position="459"/>
    </location>
    <ligand>
        <name>Mg(2+)</name>
        <dbReference type="ChEBI" id="CHEBI:18420"/>
    </ligand>
</feature>
<dbReference type="SUPFAM" id="SSF52467">
    <property type="entry name" value="DHS-like NAD/FAD-binding domain"/>
    <property type="match status" value="1"/>
</dbReference>
<dbReference type="InterPro" id="IPR012000">
    <property type="entry name" value="Thiamin_PyroP_enz_cen_dom"/>
</dbReference>
<evidence type="ECO:0000256" key="5">
    <source>
        <dbReference type="ARBA" id="ARBA00014422"/>
    </source>
</evidence>
<protein>
    <recommendedName>
        <fullName evidence="5">Pyruvate decarboxylase</fullName>
        <ecNumber evidence="4">4.1.1.1</ecNumber>
    </recommendedName>
</protein>
<dbReference type="Proteomes" id="UP000504637">
    <property type="component" value="Unplaced"/>
</dbReference>
<dbReference type="PROSITE" id="PS00187">
    <property type="entry name" value="TPP_ENZYMES"/>
    <property type="match status" value="1"/>
</dbReference>
<keyword evidence="17" id="KW-0670">Pyruvate</keyword>
<keyword evidence="16" id="KW-1185">Reference proteome</keyword>
<dbReference type="GO" id="GO:0005829">
    <property type="term" value="C:cytosol"/>
    <property type="evidence" value="ECO:0007669"/>
    <property type="project" value="TreeGrafter"/>
</dbReference>
<dbReference type="PIRSF" id="PIRSF036565">
    <property type="entry name" value="Pyruvt_ip_decrb"/>
    <property type="match status" value="1"/>
</dbReference>
<dbReference type="GO" id="GO:0030976">
    <property type="term" value="F:thiamine pyrophosphate binding"/>
    <property type="evidence" value="ECO:0007669"/>
    <property type="project" value="InterPro"/>
</dbReference>
<dbReference type="GO" id="GO:0004737">
    <property type="term" value="F:pyruvate decarboxylase activity"/>
    <property type="evidence" value="ECO:0007669"/>
    <property type="project" value="UniProtKB-EC"/>
</dbReference>
<gene>
    <name evidence="17" type="ORF">K489DRAFT_310079</name>
</gene>
<dbReference type="Pfam" id="PF00205">
    <property type="entry name" value="TPP_enzyme_M"/>
    <property type="match status" value="1"/>
</dbReference>
<evidence type="ECO:0000256" key="10">
    <source>
        <dbReference type="ARBA" id="ARBA00023239"/>
    </source>
</evidence>
<name>A0A6J3MGQ6_9PEZI</name>
<evidence type="ECO:0000256" key="11">
    <source>
        <dbReference type="PIRSR" id="PIRSR036565-2"/>
    </source>
</evidence>
<dbReference type="PANTHER" id="PTHR43452">
    <property type="entry name" value="PYRUVATE DECARBOXYLASE"/>
    <property type="match status" value="1"/>
</dbReference>
<evidence type="ECO:0000256" key="2">
    <source>
        <dbReference type="ARBA" id="ARBA00001964"/>
    </source>
</evidence>
<comment type="cofactor">
    <cofactor evidence="11">
        <name>Mg(2+)</name>
        <dbReference type="ChEBI" id="CHEBI:18420"/>
    </cofactor>
    <text evidence="11">Binds 1 Mg(2+) per subunit.</text>
</comment>
<dbReference type="InterPro" id="IPR011766">
    <property type="entry name" value="TPP_enzyme_TPP-bd"/>
</dbReference>
<dbReference type="RefSeq" id="XP_033464177.1">
    <property type="nucleotide sequence ID" value="XM_033600677.1"/>
</dbReference>
<dbReference type="EC" id="4.1.1.1" evidence="4"/>
<keyword evidence="7" id="KW-0210">Decarboxylase</keyword>
<feature type="binding site" evidence="11">
    <location>
        <position position="486"/>
    </location>
    <ligand>
        <name>Mg(2+)</name>
        <dbReference type="ChEBI" id="CHEBI:18420"/>
    </ligand>
</feature>
<dbReference type="SUPFAM" id="SSF52518">
    <property type="entry name" value="Thiamin diphosphate-binding fold (THDP-binding)"/>
    <property type="match status" value="2"/>
</dbReference>
<evidence type="ECO:0000256" key="4">
    <source>
        <dbReference type="ARBA" id="ARBA00013202"/>
    </source>
</evidence>
<dbReference type="GO" id="GO:0000287">
    <property type="term" value="F:magnesium ion binding"/>
    <property type="evidence" value="ECO:0007669"/>
    <property type="project" value="InterPro"/>
</dbReference>